<dbReference type="Proteomes" id="UP000663918">
    <property type="component" value="Chromosome"/>
</dbReference>
<dbReference type="Gene3D" id="3.30.2310.20">
    <property type="entry name" value="RelE-like"/>
    <property type="match status" value="1"/>
</dbReference>
<dbReference type="InterPro" id="IPR035093">
    <property type="entry name" value="RelE/ParE_toxin_dom_sf"/>
</dbReference>
<keyword evidence="3" id="KW-1185">Reference proteome</keyword>
<protein>
    <submittedName>
        <fullName evidence="2">Type II toxin-antitoxin system RelE/ParE family toxin</fullName>
    </submittedName>
</protein>
<dbReference type="InterPro" id="IPR007712">
    <property type="entry name" value="RelE/ParE_toxin"/>
</dbReference>
<reference evidence="2" key="1">
    <citation type="submission" date="2020-09" db="EMBL/GenBank/DDBJ databases">
        <title>Brevundimonas sp. LVF2 isolated from a puddle in Goettingen, Germany.</title>
        <authorList>
            <person name="Friedrich I."/>
            <person name="Klassen A."/>
            <person name="Hannes N."/>
            <person name="Schneider D."/>
            <person name="Hertel R."/>
            <person name="Daniel R."/>
        </authorList>
    </citation>
    <scope>NUCLEOTIDE SEQUENCE</scope>
    <source>
        <strain evidence="2">LVF2</strain>
    </source>
</reference>
<gene>
    <name evidence="2" type="ORF">IFJ75_03585</name>
</gene>
<dbReference type="AlphaFoldDB" id="A0A975C4Y6"/>
<keyword evidence="1" id="KW-1277">Toxin-antitoxin system</keyword>
<dbReference type="EMBL" id="CP062222">
    <property type="protein sequence ID" value="QTC92010.1"/>
    <property type="molecule type" value="Genomic_DNA"/>
</dbReference>
<name>A0A975C4Y6_9CAUL</name>
<proteinExistence type="predicted"/>
<accession>A0A975C4Y6</accession>
<evidence type="ECO:0000313" key="2">
    <source>
        <dbReference type="EMBL" id="QTC92010.1"/>
    </source>
</evidence>
<dbReference type="Pfam" id="PF05016">
    <property type="entry name" value="ParE_toxin"/>
    <property type="match status" value="1"/>
</dbReference>
<evidence type="ECO:0000313" key="3">
    <source>
        <dbReference type="Proteomes" id="UP000663918"/>
    </source>
</evidence>
<sequence length="77" mass="8611">MAAFLEEFSSETADRGRGVLRAAIDSLAEMPERVNRVPGGDYRDLIAPFVAAGYAVRFRIEGEAVVIVRIFHTREDR</sequence>
<dbReference type="KEGG" id="bgoe:IFJ75_03585"/>
<evidence type="ECO:0000256" key="1">
    <source>
        <dbReference type="ARBA" id="ARBA00022649"/>
    </source>
</evidence>
<organism evidence="2 3">
    <name type="scientific">Brevundimonas goettingensis</name>
    <dbReference type="NCBI Taxonomy" id="2774190"/>
    <lineage>
        <taxon>Bacteria</taxon>
        <taxon>Pseudomonadati</taxon>
        <taxon>Pseudomonadota</taxon>
        <taxon>Alphaproteobacteria</taxon>
        <taxon>Caulobacterales</taxon>
        <taxon>Caulobacteraceae</taxon>
        <taxon>Brevundimonas</taxon>
    </lineage>
</organism>